<protein>
    <submittedName>
        <fullName evidence="6">10495_t:CDS:1</fullName>
    </submittedName>
</protein>
<comment type="caution">
    <text evidence="6">The sequence shown here is derived from an EMBL/GenBank/DDBJ whole genome shotgun (WGS) entry which is preliminary data.</text>
</comment>
<evidence type="ECO:0000256" key="2">
    <source>
        <dbReference type="ARBA" id="ARBA00022737"/>
    </source>
</evidence>
<keyword evidence="2" id="KW-0677">Repeat</keyword>
<keyword evidence="3" id="KW-0106">Calcium</keyword>
<feature type="domain" description="EF-hand" evidence="5">
    <location>
        <begin position="43"/>
        <end position="78"/>
    </location>
</feature>
<proteinExistence type="predicted"/>
<feature type="compositionally biased region" description="Polar residues" evidence="4">
    <location>
        <begin position="1"/>
        <end position="16"/>
    </location>
</feature>
<feature type="domain" description="EF-hand" evidence="5">
    <location>
        <begin position="169"/>
        <end position="202"/>
    </location>
</feature>
<dbReference type="InterPro" id="IPR018247">
    <property type="entry name" value="EF_Hand_1_Ca_BS"/>
</dbReference>
<keyword evidence="1" id="KW-0479">Metal-binding</keyword>
<dbReference type="CDD" id="cd00051">
    <property type="entry name" value="EFh"/>
    <property type="match status" value="2"/>
</dbReference>
<dbReference type="GO" id="GO:0005509">
    <property type="term" value="F:calcium ion binding"/>
    <property type="evidence" value="ECO:0007669"/>
    <property type="project" value="InterPro"/>
</dbReference>
<dbReference type="AlphaFoldDB" id="A0A9N9AQS7"/>
<dbReference type="FunFam" id="1.10.238.10:FF:000077">
    <property type="entry name" value="Centrin 1"/>
    <property type="match status" value="1"/>
</dbReference>
<dbReference type="PROSITE" id="PS00018">
    <property type="entry name" value="EF_HAND_1"/>
    <property type="match status" value="2"/>
</dbReference>
<dbReference type="SMART" id="SM00054">
    <property type="entry name" value="EFh"/>
    <property type="match status" value="4"/>
</dbReference>
<dbReference type="PANTHER" id="PTHR23048:SF48">
    <property type="entry name" value="CENTRIN 3"/>
    <property type="match status" value="1"/>
</dbReference>
<keyword evidence="7" id="KW-1185">Reference proteome</keyword>
<dbReference type="PANTHER" id="PTHR23048">
    <property type="entry name" value="MYOSIN LIGHT CHAIN 1, 3"/>
    <property type="match status" value="1"/>
</dbReference>
<feature type="domain" description="EF-hand" evidence="5">
    <location>
        <begin position="133"/>
        <end position="168"/>
    </location>
</feature>
<dbReference type="Pfam" id="PF13499">
    <property type="entry name" value="EF-hand_7"/>
    <property type="match status" value="2"/>
</dbReference>
<feature type="domain" description="EF-hand" evidence="5">
    <location>
        <begin position="79"/>
        <end position="114"/>
    </location>
</feature>
<sequence length="202" mass="23237">MNASTVASNIPSNTTTMKKKQRNQYPANAANNHAPLDSQLSEEQNTEIREAFELFDTDKDGALDYHELKVAMRALGFDEKKPDVLKLIRQYDKTGEGYMVYEDFYKVIQVININSSWSHCVDFSVSERILNRSPLEEIQRAFKLFDDDNTGKISLRNLRRVAKELGENLDDEELQAMIDEFDLDDDGEINEAEFVKIMSENL</sequence>
<dbReference type="SUPFAM" id="SSF47473">
    <property type="entry name" value="EF-hand"/>
    <property type="match status" value="1"/>
</dbReference>
<dbReference type="EMBL" id="CAJVPS010001442">
    <property type="protein sequence ID" value="CAG8538217.1"/>
    <property type="molecule type" value="Genomic_DNA"/>
</dbReference>
<gene>
    <name evidence="6" type="ORF">ALEPTO_LOCUS5277</name>
</gene>
<reference evidence="6" key="1">
    <citation type="submission" date="2021-06" db="EMBL/GenBank/DDBJ databases">
        <authorList>
            <person name="Kallberg Y."/>
            <person name="Tangrot J."/>
            <person name="Rosling A."/>
        </authorList>
    </citation>
    <scope>NUCLEOTIDE SEQUENCE</scope>
    <source>
        <strain evidence="6">FL130A</strain>
    </source>
</reference>
<accession>A0A9N9AQS7</accession>
<evidence type="ECO:0000313" key="7">
    <source>
        <dbReference type="Proteomes" id="UP000789508"/>
    </source>
</evidence>
<dbReference type="InterPro" id="IPR002048">
    <property type="entry name" value="EF_hand_dom"/>
</dbReference>
<dbReference type="PROSITE" id="PS50222">
    <property type="entry name" value="EF_HAND_2"/>
    <property type="match status" value="4"/>
</dbReference>
<evidence type="ECO:0000256" key="3">
    <source>
        <dbReference type="ARBA" id="ARBA00022837"/>
    </source>
</evidence>
<dbReference type="GO" id="GO:0030474">
    <property type="term" value="P:spindle pole body duplication"/>
    <property type="evidence" value="ECO:0007669"/>
    <property type="project" value="UniProtKB-ARBA"/>
</dbReference>
<dbReference type="GO" id="GO:0005825">
    <property type="term" value="C:half bridge of spindle pole body"/>
    <property type="evidence" value="ECO:0007669"/>
    <property type="project" value="UniProtKB-ARBA"/>
</dbReference>
<dbReference type="Proteomes" id="UP000789508">
    <property type="component" value="Unassembled WGS sequence"/>
</dbReference>
<feature type="region of interest" description="Disordered" evidence="4">
    <location>
        <begin position="1"/>
        <end position="42"/>
    </location>
</feature>
<dbReference type="InterPro" id="IPR011992">
    <property type="entry name" value="EF-hand-dom_pair"/>
</dbReference>
<evidence type="ECO:0000256" key="4">
    <source>
        <dbReference type="SAM" id="MobiDB-lite"/>
    </source>
</evidence>
<evidence type="ECO:0000256" key="1">
    <source>
        <dbReference type="ARBA" id="ARBA00022723"/>
    </source>
</evidence>
<organism evidence="6 7">
    <name type="scientific">Ambispora leptoticha</name>
    <dbReference type="NCBI Taxonomy" id="144679"/>
    <lineage>
        <taxon>Eukaryota</taxon>
        <taxon>Fungi</taxon>
        <taxon>Fungi incertae sedis</taxon>
        <taxon>Mucoromycota</taxon>
        <taxon>Glomeromycotina</taxon>
        <taxon>Glomeromycetes</taxon>
        <taxon>Archaeosporales</taxon>
        <taxon>Ambisporaceae</taxon>
        <taxon>Ambispora</taxon>
    </lineage>
</organism>
<dbReference type="GO" id="GO:0016460">
    <property type="term" value="C:myosin II complex"/>
    <property type="evidence" value="ECO:0007669"/>
    <property type="project" value="TreeGrafter"/>
</dbReference>
<evidence type="ECO:0000259" key="5">
    <source>
        <dbReference type="PROSITE" id="PS50222"/>
    </source>
</evidence>
<dbReference type="InterPro" id="IPR050230">
    <property type="entry name" value="CALM/Myosin/TropC-like"/>
</dbReference>
<evidence type="ECO:0000313" key="6">
    <source>
        <dbReference type="EMBL" id="CAG8538217.1"/>
    </source>
</evidence>
<name>A0A9N9AQS7_9GLOM</name>
<dbReference type="Gene3D" id="1.10.238.10">
    <property type="entry name" value="EF-hand"/>
    <property type="match status" value="2"/>
</dbReference>
<dbReference type="OrthoDB" id="26525at2759"/>